<gene>
    <name evidence="3" type="ORF">A2988_00310</name>
</gene>
<accession>A0A1F5BTJ0</accession>
<dbReference type="AlphaFoldDB" id="A0A1F5BTJ0"/>
<proteinExistence type="predicted"/>
<feature type="transmembrane region" description="Helical" evidence="1">
    <location>
        <begin position="12"/>
        <end position="32"/>
    </location>
</feature>
<dbReference type="Gene3D" id="3.40.30.10">
    <property type="entry name" value="Glutaredoxin"/>
    <property type="match status" value="1"/>
</dbReference>
<feature type="domain" description="Thioredoxin" evidence="2">
    <location>
        <begin position="99"/>
        <end position="218"/>
    </location>
</feature>
<keyword evidence="1" id="KW-0812">Transmembrane</keyword>
<protein>
    <recommendedName>
        <fullName evidence="2">Thioredoxin domain-containing protein</fullName>
    </recommendedName>
</protein>
<evidence type="ECO:0000256" key="1">
    <source>
        <dbReference type="SAM" id="Phobius"/>
    </source>
</evidence>
<dbReference type="EMBL" id="MEYS01000002">
    <property type="protein sequence ID" value="OGD33922.1"/>
    <property type="molecule type" value="Genomic_DNA"/>
</dbReference>
<organism evidence="3 4">
    <name type="scientific">Candidatus Azambacteria bacterium RIFCSPLOWO2_01_FULL_46_25</name>
    <dbReference type="NCBI Taxonomy" id="1797298"/>
    <lineage>
        <taxon>Bacteria</taxon>
        <taxon>Candidatus Azamiibacteriota</taxon>
    </lineage>
</organism>
<dbReference type="CDD" id="cd02947">
    <property type="entry name" value="TRX_family"/>
    <property type="match status" value="1"/>
</dbReference>
<dbReference type="SUPFAM" id="SSF52833">
    <property type="entry name" value="Thioredoxin-like"/>
    <property type="match status" value="1"/>
</dbReference>
<name>A0A1F5BTJ0_9BACT</name>
<dbReference type="STRING" id="1797298.A2988_00310"/>
<sequence>MKNYFERGATMPMMVLIVVVAAVVLGVLYFSVSNRPGEQAVMEKKGETMMKKEGDAMMADKTATTAEDAMMRRNDGAMMDKKDGVVMGDAMMQKYTGTVFAGKSAPLLDFNKADYDAALKTDKLIALYFYANWCPVCKAEFPVMQGAFNELTTDKAIGFRVNYNDSDTDTNEEALAREFGVAYQHTKVFVKNGQRILKSPEGWDDKRYDMEISKALGQ</sequence>
<evidence type="ECO:0000313" key="3">
    <source>
        <dbReference type="EMBL" id="OGD33922.1"/>
    </source>
</evidence>
<dbReference type="Pfam" id="PF00085">
    <property type="entry name" value="Thioredoxin"/>
    <property type="match status" value="1"/>
</dbReference>
<keyword evidence="1" id="KW-0472">Membrane</keyword>
<comment type="caution">
    <text evidence="3">The sequence shown here is derived from an EMBL/GenBank/DDBJ whole genome shotgun (WGS) entry which is preliminary data.</text>
</comment>
<keyword evidence="1" id="KW-1133">Transmembrane helix</keyword>
<reference evidence="3 4" key="1">
    <citation type="journal article" date="2016" name="Nat. Commun.">
        <title>Thousands of microbial genomes shed light on interconnected biogeochemical processes in an aquifer system.</title>
        <authorList>
            <person name="Anantharaman K."/>
            <person name="Brown C.T."/>
            <person name="Hug L.A."/>
            <person name="Sharon I."/>
            <person name="Castelle C.J."/>
            <person name="Probst A.J."/>
            <person name="Thomas B.C."/>
            <person name="Singh A."/>
            <person name="Wilkins M.J."/>
            <person name="Karaoz U."/>
            <person name="Brodie E.L."/>
            <person name="Williams K.H."/>
            <person name="Hubbard S.S."/>
            <person name="Banfield J.F."/>
        </authorList>
    </citation>
    <scope>NUCLEOTIDE SEQUENCE [LARGE SCALE GENOMIC DNA]</scope>
</reference>
<evidence type="ECO:0000313" key="4">
    <source>
        <dbReference type="Proteomes" id="UP000176650"/>
    </source>
</evidence>
<dbReference type="InterPro" id="IPR013766">
    <property type="entry name" value="Thioredoxin_domain"/>
</dbReference>
<dbReference type="InterPro" id="IPR036249">
    <property type="entry name" value="Thioredoxin-like_sf"/>
</dbReference>
<dbReference type="PROSITE" id="PS51352">
    <property type="entry name" value="THIOREDOXIN_2"/>
    <property type="match status" value="1"/>
</dbReference>
<dbReference type="Proteomes" id="UP000176650">
    <property type="component" value="Unassembled WGS sequence"/>
</dbReference>
<evidence type="ECO:0000259" key="2">
    <source>
        <dbReference type="PROSITE" id="PS51352"/>
    </source>
</evidence>